<dbReference type="Pfam" id="PF08100">
    <property type="entry name" value="Dimerisation"/>
    <property type="match status" value="1"/>
</dbReference>
<keyword evidence="3" id="KW-0949">S-adenosyl-L-methionine</keyword>
<evidence type="ECO:0000256" key="2">
    <source>
        <dbReference type="ARBA" id="ARBA00022679"/>
    </source>
</evidence>
<dbReference type="OrthoDB" id="4145676at2"/>
<proteinExistence type="predicted"/>
<evidence type="ECO:0000256" key="1">
    <source>
        <dbReference type="ARBA" id="ARBA00022603"/>
    </source>
</evidence>
<protein>
    <submittedName>
        <fullName evidence="6">Methyltransferase</fullName>
    </submittedName>
</protein>
<feature type="domain" description="O-methyltransferase C-terminal" evidence="4">
    <location>
        <begin position="114"/>
        <end position="284"/>
    </location>
</feature>
<dbReference type="SUPFAM" id="SSF53335">
    <property type="entry name" value="S-adenosyl-L-methionine-dependent methyltransferases"/>
    <property type="match status" value="1"/>
</dbReference>
<comment type="caution">
    <text evidence="6">The sequence shown here is derived from an EMBL/GenBank/DDBJ whole genome shotgun (WGS) entry which is preliminary data.</text>
</comment>
<evidence type="ECO:0000256" key="3">
    <source>
        <dbReference type="ARBA" id="ARBA00022691"/>
    </source>
</evidence>
<dbReference type="EMBL" id="VCKY01000028">
    <property type="protein sequence ID" value="TMR22545.1"/>
    <property type="molecule type" value="Genomic_DNA"/>
</dbReference>
<dbReference type="GO" id="GO:0046983">
    <property type="term" value="F:protein dimerization activity"/>
    <property type="evidence" value="ECO:0007669"/>
    <property type="project" value="InterPro"/>
</dbReference>
<accession>A0A5S4FPC2</accession>
<dbReference type="InterPro" id="IPR036388">
    <property type="entry name" value="WH-like_DNA-bd_sf"/>
</dbReference>
<evidence type="ECO:0000313" key="6">
    <source>
        <dbReference type="EMBL" id="TMR22545.1"/>
    </source>
</evidence>
<dbReference type="PANTHER" id="PTHR43712:SF2">
    <property type="entry name" value="O-METHYLTRANSFERASE CICE"/>
    <property type="match status" value="1"/>
</dbReference>
<dbReference type="Gene3D" id="3.40.50.150">
    <property type="entry name" value="Vaccinia Virus protein VP39"/>
    <property type="match status" value="1"/>
</dbReference>
<dbReference type="PROSITE" id="PS51683">
    <property type="entry name" value="SAM_OMT_II"/>
    <property type="match status" value="1"/>
</dbReference>
<dbReference type="GO" id="GO:0008171">
    <property type="term" value="F:O-methyltransferase activity"/>
    <property type="evidence" value="ECO:0007669"/>
    <property type="project" value="InterPro"/>
</dbReference>
<dbReference type="InterPro" id="IPR016461">
    <property type="entry name" value="COMT-like"/>
</dbReference>
<evidence type="ECO:0000313" key="7">
    <source>
        <dbReference type="Proteomes" id="UP000309128"/>
    </source>
</evidence>
<dbReference type="AlphaFoldDB" id="A0A5S4FPC2"/>
<dbReference type="PANTHER" id="PTHR43712">
    <property type="entry name" value="PUTATIVE (AFU_ORTHOLOGUE AFUA_4G14580)-RELATED"/>
    <property type="match status" value="1"/>
</dbReference>
<sequence length="342" mass="36593">MRDSNADDLTAMADLLTPLAIRVAATLRLADHMAAGATTGTGLAKEAGAHPATLKKLLRYLVSRGIFRWSEERGYEVTDLGAPLLDDAPGSVRRKLSMDGLLGLAELGLVGLLHTVRTGEAGYKAAFGRDFWQDVSDVPDDANVLAEEVASGLAGDGQLIVHAYDWLGVRRVMDVGGGNGTLLIELARTHPHLHGAVLDLPGMARAAAQRIDQAGLADRCEAIEGSFLDPIPPGFDVYLLSAILCDWPDDDAVKILRRCGEAAGADGRVLVADMNLIYDDDGDAARMNLLLTGTVPVPVRTLKQLKRLGTAAGLELSWEGPTTRRRTLLEFRADLSGLIYPR</sequence>
<reference evidence="6 7" key="1">
    <citation type="submission" date="2019-05" db="EMBL/GenBank/DDBJ databases">
        <title>Draft genome sequence of Nonomuraea turkmeniaca DSM 43926.</title>
        <authorList>
            <person name="Saricaoglu S."/>
            <person name="Isik K."/>
        </authorList>
    </citation>
    <scope>NUCLEOTIDE SEQUENCE [LARGE SCALE GENOMIC DNA]</scope>
    <source>
        <strain evidence="6 7">DSM 43926</strain>
    </source>
</reference>
<name>A0A5S4FPC2_9ACTN</name>
<dbReference type="InterPro" id="IPR036390">
    <property type="entry name" value="WH_DNA-bd_sf"/>
</dbReference>
<dbReference type="Gene3D" id="1.10.287.1350">
    <property type="match status" value="1"/>
</dbReference>
<keyword evidence="1 6" id="KW-0489">Methyltransferase</keyword>
<organism evidence="6 7">
    <name type="scientific">Nonomuraea turkmeniaca</name>
    <dbReference type="NCBI Taxonomy" id="103838"/>
    <lineage>
        <taxon>Bacteria</taxon>
        <taxon>Bacillati</taxon>
        <taxon>Actinomycetota</taxon>
        <taxon>Actinomycetes</taxon>
        <taxon>Streptosporangiales</taxon>
        <taxon>Streptosporangiaceae</taxon>
        <taxon>Nonomuraea</taxon>
    </lineage>
</organism>
<dbReference type="Pfam" id="PF00891">
    <property type="entry name" value="Methyltransf_2"/>
    <property type="match status" value="1"/>
</dbReference>
<evidence type="ECO:0000259" key="5">
    <source>
        <dbReference type="Pfam" id="PF08100"/>
    </source>
</evidence>
<keyword evidence="2 6" id="KW-0808">Transferase</keyword>
<dbReference type="InterPro" id="IPR001077">
    <property type="entry name" value="COMT_C"/>
</dbReference>
<dbReference type="Gene3D" id="1.10.10.10">
    <property type="entry name" value="Winged helix-like DNA-binding domain superfamily/Winged helix DNA-binding domain"/>
    <property type="match status" value="1"/>
</dbReference>
<evidence type="ECO:0000259" key="4">
    <source>
        <dbReference type="Pfam" id="PF00891"/>
    </source>
</evidence>
<dbReference type="GO" id="GO:0032259">
    <property type="term" value="P:methylation"/>
    <property type="evidence" value="ECO:0007669"/>
    <property type="project" value="UniProtKB-KW"/>
</dbReference>
<dbReference type="InterPro" id="IPR029063">
    <property type="entry name" value="SAM-dependent_MTases_sf"/>
</dbReference>
<dbReference type="CDD" id="cd02440">
    <property type="entry name" value="AdoMet_MTases"/>
    <property type="match status" value="1"/>
</dbReference>
<dbReference type="PIRSF" id="PIRSF005739">
    <property type="entry name" value="O-mtase"/>
    <property type="match status" value="1"/>
</dbReference>
<dbReference type="Proteomes" id="UP000309128">
    <property type="component" value="Unassembled WGS sequence"/>
</dbReference>
<dbReference type="SUPFAM" id="SSF46785">
    <property type="entry name" value="Winged helix' DNA-binding domain"/>
    <property type="match status" value="1"/>
</dbReference>
<keyword evidence="7" id="KW-1185">Reference proteome</keyword>
<dbReference type="InterPro" id="IPR012967">
    <property type="entry name" value="COMT_dimerisation"/>
</dbReference>
<feature type="domain" description="O-methyltransferase dimerisation" evidence="5">
    <location>
        <begin position="17"/>
        <end position="85"/>
    </location>
</feature>
<gene>
    <name evidence="6" type="ORF">ETD86_11150</name>
</gene>
<dbReference type="RefSeq" id="WP_138666050.1">
    <property type="nucleotide sequence ID" value="NZ_VCKY01000028.1"/>
</dbReference>